<evidence type="ECO:0000256" key="1">
    <source>
        <dbReference type="ARBA" id="ARBA00004141"/>
    </source>
</evidence>
<accession>A0A4Y7KQT7</accession>
<dbReference type="AlphaFoldDB" id="A0A4Y7KQT7"/>
<organism evidence="6 7">
    <name type="scientific">Papaver somniferum</name>
    <name type="common">Opium poppy</name>
    <dbReference type="NCBI Taxonomy" id="3469"/>
    <lineage>
        <taxon>Eukaryota</taxon>
        <taxon>Viridiplantae</taxon>
        <taxon>Streptophyta</taxon>
        <taxon>Embryophyta</taxon>
        <taxon>Tracheophyta</taxon>
        <taxon>Spermatophyta</taxon>
        <taxon>Magnoliopsida</taxon>
        <taxon>Ranunculales</taxon>
        <taxon>Papaveraceae</taxon>
        <taxon>Papaveroideae</taxon>
        <taxon>Papaver</taxon>
    </lineage>
</organism>
<dbReference type="GO" id="GO:0009507">
    <property type="term" value="C:chloroplast"/>
    <property type="evidence" value="ECO:0007669"/>
    <property type="project" value="TreeGrafter"/>
</dbReference>
<proteinExistence type="predicted"/>
<feature type="transmembrane region" description="Helical" evidence="5">
    <location>
        <begin position="142"/>
        <end position="162"/>
    </location>
</feature>
<name>A0A4Y7KQT7_PAPSO</name>
<evidence type="ECO:0000256" key="5">
    <source>
        <dbReference type="SAM" id="Phobius"/>
    </source>
</evidence>
<dbReference type="Gramene" id="RZC75197">
    <property type="protein sequence ID" value="RZC75197"/>
    <property type="gene ID" value="C5167_050676"/>
</dbReference>
<dbReference type="InterPro" id="IPR037185">
    <property type="entry name" value="EmrE-like"/>
</dbReference>
<evidence type="ECO:0008006" key="8">
    <source>
        <dbReference type="Google" id="ProtNLM"/>
    </source>
</evidence>
<reference evidence="6 7" key="1">
    <citation type="journal article" date="2018" name="Science">
        <title>The opium poppy genome and morphinan production.</title>
        <authorList>
            <person name="Guo L."/>
            <person name="Winzer T."/>
            <person name="Yang X."/>
            <person name="Li Y."/>
            <person name="Ning Z."/>
            <person name="He Z."/>
            <person name="Teodor R."/>
            <person name="Lu Y."/>
            <person name="Bowser T.A."/>
            <person name="Graham I.A."/>
            <person name="Ye K."/>
        </authorList>
    </citation>
    <scope>NUCLEOTIDE SEQUENCE [LARGE SCALE GENOMIC DNA]</scope>
    <source>
        <strain evidence="7">cv. HN1</strain>
        <tissue evidence="6">Leaves</tissue>
    </source>
</reference>
<dbReference type="PANTHER" id="PTHR32322">
    <property type="entry name" value="INNER MEMBRANE TRANSPORTER"/>
    <property type="match status" value="1"/>
</dbReference>
<dbReference type="Proteomes" id="UP000316621">
    <property type="component" value="Chromosome 8"/>
</dbReference>
<dbReference type="STRING" id="3469.A0A4Y7KQT7"/>
<keyword evidence="4 5" id="KW-0472">Membrane</keyword>
<dbReference type="SUPFAM" id="SSF103481">
    <property type="entry name" value="Multidrug resistance efflux transporter EmrE"/>
    <property type="match status" value="1"/>
</dbReference>
<keyword evidence="7" id="KW-1185">Reference proteome</keyword>
<evidence type="ECO:0000313" key="6">
    <source>
        <dbReference type="EMBL" id="RZC75197.1"/>
    </source>
</evidence>
<keyword evidence="2 5" id="KW-0812">Transmembrane</keyword>
<feature type="transmembrane region" description="Helical" evidence="5">
    <location>
        <begin position="112"/>
        <end position="130"/>
    </location>
</feature>
<dbReference type="EMBL" id="CM010722">
    <property type="protein sequence ID" value="RZC75197.1"/>
    <property type="molecule type" value="Genomic_DNA"/>
</dbReference>
<feature type="transmembrane region" description="Helical" evidence="5">
    <location>
        <begin position="28"/>
        <end position="46"/>
    </location>
</feature>
<feature type="transmembrane region" description="Helical" evidence="5">
    <location>
        <begin position="58"/>
        <end position="79"/>
    </location>
</feature>
<evidence type="ECO:0000313" key="7">
    <source>
        <dbReference type="Proteomes" id="UP000316621"/>
    </source>
</evidence>
<protein>
    <recommendedName>
        <fullName evidence="8">EamA domain-containing protein</fullName>
    </recommendedName>
</protein>
<feature type="transmembrane region" description="Helical" evidence="5">
    <location>
        <begin position="85"/>
        <end position="105"/>
    </location>
</feature>
<gene>
    <name evidence="6" type="ORF">C5167_050676</name>
</gene>
<evidence type="ECO:0000256" key="2">
    <source>
        <dbReference type="ARBA" id="ARBA00022692"/>
    </source>
</evidence>
<dbReference type="InterPro" id="IPR050638">
    <property type="entry name" value="AA-Vitamin_Transporters"/>
</dbReference>
<evidence type="ECO:0000256" key="4">
    <source>
        <dbReference type="ARBA" id="ARBA00023136"/>
    </source>
</evidence>
<dbReference type="PANTHER" id="PTHR32322:SF2">
    <property type="entry name" value="EAMA DOMAIN-CONTAINING PROTEIN"/>
    <property type="match status" value="1"/>
</dbReference>
<dbReference type="GO" id="GO:0016020">
    <property type="term" value="C:membrane"/>
    <property type="evidence" value="ECO:0007669"/>
    <property type="project" value="UniProtKB-SubCell"/>
</dbReference>
<evidence type="ECO:0000256" key="3">
    <source>
        <dbReference type="ARBA" id="ARBA00022989"/>
    </source>
</evidence>
<comment type="subcellular location">
    <subcellularLocation>
        <location evidence="1">Membrane</location>
        <topology evidence="1">Multi-pass membrane protein</topology>
    </subcellularLocation>
</comment>
<keyword evidence="3 5" id="KW-1133">Transmembrane helix</keyword>
<sequence length="185" mass="20294">MEILMWVCWFFHFSVVGMKEVLSKAGPFFVSDFRLISAVFIMLVAFSRLRGRQQPSGVMAWIAIVLYGLVDAACFQGFLAEGKGHPLVIIDLQPLTVVVILAFLLFGESIGVVGAAGLVLGVVGLLLLETGSNSSLWGSGEWWMILSAQIIAVGTVIVRWVSKYSGPIMATRRSPLYELPFVLIW</sequence>